<evidence type="ECO:0000313" key="1">
    <source>
        <dbReference type="EMBL" id="OAX83559.1"/>
    </source>
</evidence>
<organism evidence="1 2">
    <name type="scientific">Emergomyces africanus</name>
    <dbReference type="NCBI Taxonomy" id="1955775"/>
    <lineage>
        <taxon>Eukaryota</taxon>
        <taxon>Fungi</taxon>
        <taxon>Dikarya</taxon>
        <taxon>Ascomycota</taxon>
        <taxon>Pezizomycotina</taxon>
        <taxon>Eurotiomycetes</taxon>
        <taxon>Eurotiomycetidae</taxon>
        <taxon>Onygenales</taxon>
        <taxon>Ajellomycetaceae</taxon>
        <taxon>Emergomyces</taxon>
    </lineage>
</organism>
<name>A0A1B7P3G9_9EURO</name>
<dbReference type="AlphaFoldDB" id="A0A1B7P3G9"/>
<comment type="caution">
    <text evidence="1">The sequence shown here is derived from an EMBL/GenBank/DDBJ whole genome shotgun (WGS) entry which is preliminary data.</text>
</comment>
<dbReference type="OrthoDB" id="2104739at2759"/>
<protein>
    <recommendedName>
        <fullName evidence="3">HNH nuclease domain-containing protein</fullName>
    </recommendedName>
</protein>
<dbReference type="Proteomes" id="UP000091918">
    <property type="component" value="Unassembled WGS sequence"/>
</dbReference>
<dbReference type="EMBL" id="LGUA01000161">
    <property type="protein sequence ID" value="OAX83559.1"/>
    <property type="molecule type" value="Genomic_DNA"/>
</dbReference>
<proteinExistence type="predicted"/>
<dbReference type="STRING" id="1658172.A0A1B7P3G9"/>
<gene>
    <name evidence="1" type="ORF">ACJ72_02071</name>
</gene>
<keyword evidence="2" id="KW-1185">Reference proteome</keyword>
<sequence length="142" mass="16674">MFDHSITHHIDDTKINDLSNIFTLMLDNHQLIDKFHIYFEPTNRVYEYRIYSVENSVLNNSFFTVTQTLTLSSNHTIDSQSPQFLDIHHAIPLILKLSDTAEYIEQTLRDLKQVTVKADESTHLEDMMRLQFDSWTNQLSAL</sequence>
<evidence type="ECO:0000313" key="2">
    <source>
        <dbReference type="Proteomes" id="UP000091918"/>
    </source>
</evidence>
<reference evidence="1 2" key="1">
    <citation type="submission" date="2015-07" db="EMBL/GenBank/DDBJ databases">
        <title>Emmonsia species relationships and genome sequence.</title>
        <authorList>
            <person name="Cuomo C.A."/>
            <person name="Schwartz I.S."/>
            <person name="Kenyon C."/>
            <person name="de Hoog G.S."/>
            <person name="Govender N.P."/>
            <person name="Botha A."/>
            <person name="Moreno L."/>
            <person name="de Vries M."/>
            <person name="Munoz J.F."/>
            <person name="Stielow J.B."/>
        </authorList>
    </citation>
    <scope>NUCLEOTIDE SEQUENCE [LARGE SCALE GENOMIC DNA]</scope>
    <source>
        <strain evidence="1 2">CBS 136260</strain>
    </source>
</reference>
<evidence type="ECO:0008006" key="3">
    <source>
        <dbReference type="Google" id="ProtNLM"/>
    </source>
</evidence>
<accession>A0A1B7P3G9</accession>